<dbReference type="EMBL" id="FNHQ01000004">
    <property type="protein sequence ID" value="SDM31245.1"/>
    <property type="molecule type" value="Genomic_DNA"/>
</dbReference>
<dbReference type="InterPro" id="IPR019991">
    <property type="entry name" value="GTP-bd_ribosome_bgen"/>
</dbReference>
<dbReference type="InterPro" id="IPR027417">
    <property type="entry name" value="P-loop_NTPase"/>
</dbReference>
<evidence type="ECO:0000256" key="5">
    <source>
        <dbReference type="PIRSR" id="PIRSR006230-1"/>
    </source>
</evidence>
<dbReference type="RefSeq" id="WP_091648102.1">
    <property type="nucleotide sequence ID" value="NZ_FNHQ01000004.1"/>
</dbReference>
<comment type="subcellular location">
    <subcellularLocation>
        <location evidence="4">Cytoplasm</location>
    </subcellularLocation>
</comment>
<reference evidence="7 8" key="1">
    <citation type="submission" date="2016-10" db="EMBL/GenBank/DDBJ databases">
        <authorList>
            <person name="de Groot N.N."/>
        </authorList>
    </citation>
    <scope>NUCLEOTIDE SEQUENCE [LARGE SCALE GENOMIC DNA]</scope>
    <source>
        <strain evidence="7 8">DSM 16981</strain>
    </source>
</reference>
<evidence type="ECO:0000256" key="3">
    <source>
        <dbReference type="ARBA" id="ARBA00023134"/>
    </source>
</evidence>
<dbReference type="SUPFAM" id="SSF52540">
    <property type="entry name" value="P-loop containing nucleoside triphosphate hydrolases"/>
    <property type="match status" value="1"/>
</dbReference>
<dbReference type="AlphaFoldDB" id="A0A1G9S8X6"/>
<dbReference type="GO" id="GO:0005737">
    <property type="term" value="C:cytoplasm"/>
    <property type="evidence" value="ECO:0007669"/>
    <property type="project" value="UniProtKB-SubCell"/>
</dbReference>
<sequence length="289" mass="32468">MVINWYPGHMAKARRLIEENIKIIDVVIELLDARIPLSSSNPMISKMIGQKPSVLVLNKADLADTAVLEKWIAYYRQQGRIVIALDSKGGKGIKSMVTEVRKLAAPKLEHWQKRGLKTRSVRTMILGIPNVGKSTLINKLSRSSVARTADKPGETKGKQWVRIANQLDLLDTPGVLWPKLENQICAYRLAATGAISDTVFDMQDVVTKLISELSVHYPQKLCDRYKLDMLSGTPQDIIEHIGRKRGCIVSGNLIDLEKTYKLILKEYREGKIGEISLDRVEDFPIKGKI</sequence>
<dbReference type="GO" id="GO:0003924">
    <property type="term" value="F:GTPase activity"/>
    <property type="evidence" value="ECO:0007669"/>
    <property type="project" value="TreeGrafter"/>
</dbReference>
<dbReference type="FunFam" id="3.40.50.300:FF:000590">
    <property type="entry name" value="Ribosome biogenesis GTPase A"/>
    <property type="match status" value="1"/>
</dbReference>
<dbReference type="PIRSF" id="PIRSF006230">
    <property type="entry name" value="MG442"/>
    <property type="match status" value="1"/>
</dbReference>
<evidence type="ECO:0000259" key="6">
    <source>
        <dbReference type="PROSITE" id="PS51721"/>
    </source>
</evidence>
<evidence type="ECO:0000256" key="4">
    <source>
        <dbReference type="PIRNR" id="PIRNR006230"/>
    </source>
</evidence>
<evidence type="ECO:0000256" key="1">
    <source>
        <dbReference type="ARBA" id="ARBA00014898"/>
    </source>
</evidence>
<feature type="binding site" evidence="5">
    <location>
        <begin position="58"/>
        <end position="61"/>
    </location>
    <ligand>
        <name>GTP</name>
        <dbReference type="ChEBI" id="CHEBI:37565"/>
    </ligand>
</feature>
<dbReference type="Proteomes" id="UP000199309">
    <property type="component" value="Unassembled WGS sequence"/>
</dbReference>
<proteinExistence type="inferred from homology"/>
<keyword evidence="4" id="KW-0963">Cytoplasm</keyword>
<comment type="function">
    <text evidence="4">Required for a late step of 50S ribosomal subunit assembly. Has GTPase activity.</text>
</comment>
<keyword evidence="3 4" id="KW-0342">GTP-binding</keyword>
<protein>
    <recommendedName>
        <fullName evidence="1 4">Ribosome biogenesis GTPase A</fullName>
    </recommendedName>
</protein>
<feature type="binding site" evidence="5">
    <location>
        <begin position="130"/>
        <end position="135"/>
    </location>
    <ligand>
        <name>GTP</name>
        <dbReference type="ChEBI" id="CHEBI:37565"/>
    </ligand>
</feature>
<dbReference type="PANTHER" id="PTHR45782">
    <property type="entry name" value="MITOCHONDRIAL RIBOSOME-ASSOCIATED GTPASE 1"/>
    <property type="match status" value="1"/>
</dbReference>
<dbReference type="InterPro" id="IPR006073">
    <property type="entry name" value="GTP-bd"/>
</dbReference>
<dbReference type="InterPro" id="IPR030378">
    <property type="entry name" value="G_CP_dom"/>
</dbReference>
<dbReference type="NCBIfam" id="TIGR03596">
    <property type="entry name" value="GTPase_YlqF"/>
    <property type="match status" value="1"/>
</dbReference>
<dbReference type="GO" id="GO:0006412">
    <property type="term" value="P:translation"/>
    <property type="evidence" value="ECO:0007669"/>
    <property type="project" value="TreeGrafter"/>
</dbReference>
<evidence type="ECO:0000256" key="2">
    <source>
        <dbReference type="ARBA" id="ARBA00022741"/>
    </source>
</evidence>
<dbReference type="InterPro" id="IPR023179">
    <property type="entry name" value="GTP-bd_ortho_bundle_sf"/>
</dbReference>
<dbReference type="STRING" id="349095.SAMN05660299_00655"/>
<dbReference type="PANTHER" id="PTHR45782:SF4">
    <property type="entry name" value="MITOCHONDRIAL RIBOSOME-ASSOCIATED GTPASE 1"/>
    <property type="match status" value="1"/>
</dbReference>
<feature type="domain" description="CP-type G" evidence="6">
    <location>
        <begin position="10"/>
        <end position="178"/>
    </location>
</feature>
<dbReference type="Gene3D" id="3.40.50.300">
    <property type="entry name" value="P-loop containing nucleotide triphosphate hydrolases"/>
    <property type="match status" value="1"/>
</dbReference>
<dbReference type="OrthoDB" id="9779790at2"/>
<feature type="binding site" evidence="5">
    <location>
        <position position="174"/>
    </location>
    <ligand>
        <name>GTP</name>
        <dbReference type="ChEBI" id="CHEBI:37565"/>
    </ligand>
</feature>
<name>A0A1G9S8X6_9FIRM</name>
<dbReference type="Gene3D" id="1.10.1580.10">
    <property type="match status" value="1"/>
</dbReference>
<keyword evidence="2 4" id="KW-0547">Nucleotide-binding</keyword>
<dbReference type="GO" id="GO:0005525">
    <property type="term" value="F:GTP binding"/>
    <property type="evidence" value="ECO:0007669"/>
    <property type="project" value="UniProtKB-KW"/>
</dbReference>
<comment type="similarity">
    <text evidence="4">Belongs to the TRAFAC class YlqF/YawG GTPase family. MTG1 subfamily.</text>
</comment>
<keyword evidence="8" id="KW-1185">Reference proteome</keyword>
<organism evidence="7 8">
    <name type="scientific">Megasphaera paucivorans</name>
    <dbReference type="NCBI Taxonomy" id="349095"/>
    <lineage>
        <taxon>Bacteria</taxon>
        <taxon>Bacillati</taxon>
        <taxon>Bacillota</taxon>
        <taxon>Negativicutes</taxon>
        <taxon>Veillonellales</taxon>
        <taxon>Veillonellaceae</taxon>
        <taxon>Megasphaera</taxon>
    </lineage>
</organism>
<dbReference type="Pfam" id="PF01926">
    <property type="entry name" value="MMR_HSR1"/>
    <property type="match status" value="1"/>
</dbReference>
<accession>A0A1G9S8X6</accession>
<dbReference type="PROSITE" id="PS51721">
    <property type="entry name" value="G_CP"/>
    <property type="match status" value="1"/>
</dbReference>
<dbReference type="InterPro" id="IPR016478">
    <property type="entry name" value="GTPase_MTG1"/>
</dbReference>
<dbReference type="CDD" id="cd01856">
    <property type="entry name" value="YlqF"/>
    <property type="match status" value="1"/>
</dbReference>
<evidence type="ECO:0000313" key="7">
    <source>
        <dbReference type="EMBL" id="SDM31245.1"/>
    </source>
</evidence>
<evidence type="ECO:0000313" key="8">
    <source>
        <dbReference type="Proteomes" id="UP000199309"/>
    </source>
</evidence>
<gene>
    <name evidence="7" type="ORF">SAMN05660299_00655</name>
</gene>